<proteinExistence type="predicted"/>
<comment type="caution">
    <text evidence="1">The sequence shown here is derived from an EMBL/GenBank/DDBJ whole genome shotgun (WGS) entry which is preliminary data.</text>
</comment>
<sequence length="77" mass="8722">MSTTTLYAQRGERWDQLCYRAYSSVNEALVMTLREANRTLASDMDNFEFDGGEVITVPALEVSTVIEDTTEKPPWAE</sequence>
<dbReference type="RefSeq" id="WP_025818822.1">
    <property type="nucleotide sequence ID" value="NZ_CP060088.1"/>
</dbReference>
<organism evidence="1">
    <name type="scientific">Vibrio parahaemolyticus</name>
    <dbReference type="NCBI Taxonomy" id="670"/>
    <lineage>
        <taxon>Bacteria</taxon>
        <taxon>Pseudomonadati</taxon>
        <taxon>Pseudomonadota</taxon>
        <taxon>Gammaproteobacteria</taxon>
        <taxon>Vibrionales</taxon>
        <taxon>Vibrionaceae</taxon>
        <taxon>Vibrio</taxon>
    </lineage>
</organism>
<reference evidence="1" key="2">
    <citation type="submission" date="2019-12" db="EMBL/GenBank/DDBJ databases">
        <authorList>
            <consortium name="NCBI Pathogen Detection Project"/>
        </authorList>
    </citation>
    <scope>NUCLEOTIDE SEQUENCE</scope>
    <source>
        <strain evidence="1">1930</strain>
    </source>
</reference>
<name>A0A8H9JU71_VIBPH</name>
<evidence type="ECO:0000313" key="1">
    <source>
        <dbReference type="EMBL" id="HAS6675327.1"/>
    </source>
</evidence>
<dbReference type="EMBL" id="DACQKT010000001">
    <property type="protein sequence ID" value="HAS6675327.1"/>
    <property type="molecule type" value="Genomic_DNA"/>
</dbReference>
<dbReference type="AlphaFoldDB" id="A0A8H9JU71"/>
<protein>
    <recommendedName>
        <fullName evidence="2">Phage tail protein</fullName>
    </recommendedName>
</protein>
<evidence type="ECO:0008006" key="2">
    <source>
        <dbReference type="Google" id="ProtNLM"/>
    </source>
</evidence>
<reference evidence="1" key="1">
    <citation type="journal article" date="2018" name="Genome Biol.">
        <title>SKESA: strategic k-mer extension for scrupulous assemblies.</title>
        <authorList>
            <person name="Souvorov A."/>
            <person name="Agarwala R."/>
            <person name="Lipman D.J."/>
        </authorList>
    </citation>
    <scope>NUCLEOTIDE SEQUENCE</scope>
    <source>
        <strain evidence="1">1930</strain>
    </source>
</reference>
<dbReference type="Proteomes" id="UP000856022">
    <property type="component" value="Unassembled WGS sequence"/>
</dbReference>
<accession>A0A8H9JU71</accession>
<gene>
    <name evidence="1" type="ORF">I7278_00730</name>
</gene>